<feature type="transmembrane region" description="Helical" evidence="5">
    <location>
        <begin position="190"/>
        <end position="211"/>
    </location>
</feature>
<keyword evidence="2 5" id="KW-0812">Transmembrane</keyword>
<dbReference type="GeneID" id="94839961"/>
<evidence type="ECO:0000256" key="2">
    <source>
        <dbReference type="ARBA" id="ARBA00022692"/>
    </source>
</evidence>
<name>A0A1J4K7D6_9EUKA</name>
<keyword evidence="8" id="KW-1185">Reference proteome</keyword>
<reference evidence="7" key="1">
    <citation type="submission" date="2016-10" db="EMBL/GenBank/DDBJ databases">
        <authorList>
            <person name="Benchimol M."/>
            <person name="Almeida L.G."/>
            <person name="Vasconcelos A.T."/>
            <person name="Perreira-Neves A."/>
            <person name="Rosa I.A."/>
            <person name="Tasca T."/>
            <person name="Bogo M.R."/>
            <person name="de Souza W."/>
        </authorList>
    </citation>
    <scope>NUCLEOTIDE SEQUENCE [LARGE SCALE GENOMIC DNA]</scope>
    <source>
        <strain evidence="7">K</strain>
    </source>
</reference>
<dbReference type="GO" id="GO:0016020">
    <property type="term" value="C:membrane"/>
    <property type="evidence" value="ECO:0007669"/>
    <property type="project" value="UniProtKB-SubCell"/>
</dbReference>
<evidence type="ECO:0000256" key="4">
    <source>
        <dbReference type="ARBA" id="ARBA00023136"/>
    </source>
</evidence>
<feature type="transmembrane region" description="Helical" evidence="5">
    <location>
        <begin position="36"/>
        <end position="57"/>
    </location>
</feature>
<sequence length="451" mass="51516">MTQKDPKISELEDVGLIAEEQPSQIVRRIDALSIHYIRVAFLLFLLTSLFVIIIFIVGPPYLTKNVQIVEVSKVNSTNRIFHFEITNLHFFNRFLILDMSFIRERATNSLEFQVASQIHMFDGTRIESQIHSDLKNVSLRFDTKHKNSETFRVFTSGLVNFDKVDCSITVKFRNSQPLPARFTWSMVDSAHTIVAMCVRLLLCFISSIVLYQFLSVDINFSSSSASFQMSYYVIFLLLLTSNPFVVFDFFLKSPIFQIIDAFFSQFLFVFCCFVGFYHLFLGDRIAEPLNFSLSLKVGSPFIFIFLLMFTHSIYTIKQVQTDPIIGINSAYRGLAITKYVLVGIFVPTIVTFSIIRRSDAKIDQNIHAVMVICFVLISTITEAVYPANETLGANTAMQIYSFAAEGVFLLFFSYFNWPVDAAVIAALDPTRNGENENEEIIEVVNSDEEIR</sequence>
<evidence type="ECO:0000256" key="3">
    <source>
        <dbReference type="ARBA" id="ARBA00022989"/>
    </source>
</evidence>
<dbReference type="PANTHER" id="PTHR31918">
    <property type="entry name" value="TRANSMEMBRANE PROTEIN 181"/>
    <property type="match status" value="1"/>
</dbReference>
<dbReference type="Pfam" id="PF06664">
    <property type="entry name" value="WLS-like_TM"/>
    <property type="match status" value="1"/>
</dbReference>
<feature type="domain" description="Wntless-like transmembrane" evidence="6">
    <location>
        <begin position="189"/>
        <end position="418"/>
    </location>
</feature>
<feature type="transmembrane region" description="Helical" evidence="5">
    <location>
        <begin position="399"/>
        <end position="417"/>
    </location>
</feature>
<feature type="transmembrane region" description="Helical" evidence="5">
    <location>
        <begin position="367"/>
        <end position="387"/>
    </location>
</feature>
<evidence type="ECO:0000259" key="6">
    <source>
        <dbReference type="Pfam" id="PF06664"/>
    </source>
</evidence>
<comment type="subcellular location">
    <subcellularLocation>
        <location evidence="1">Membrane</location>
        <topology evidence="1">Multi-pass membrane protein</topology>
    </subcellularLocation>
</comment>
<dbReference type="InterPro" id="IPR040416">
    <property type="entry name" value="TMEM181"/>
</dbReference>
<evidence type="ECO:0000256" key="5">
    <source>
        <dbReference type="SAM" id="Phobius"/>
    </source>
</evidence>
<evidence type="ECO:0000256" key="1">
    <source>
        <dbReference type="ARBA" id="ARBA00004141"/>
    </source>
</evidence>
<dbReference type="GO" id="GO:0015643">
    <property type="term" value="F:toxic substance binding"/>
    <property type="evidence" value="ECO:0007669"/>
    <property type="project" value="InterPro"/>
</dbReference>
<organism evidence="7 8">
    <name type="scientific">Tritrichomonas foetus</name>
    <dbReference type="NCBI Taxonomy" id="1144522"/>
    <lineage>
        <taxon>Eukaryota</taxon>
        <taxon>Metamonada</taxon>
        <taxon>Parabasalia</taxon>
        <taxon>Tritrichomonadida</taxon>
        <taxon>Tritrichomonadidae</taxon>
        <taxon>Tritrichomonas</taxon>
    </lineage>
</organism>
<comment type="caution">
    <text evidence="7">The sequence shown here is derived from an EMBL/GenBank/DDBJ whole genome shotgun (WGS) entry which is preliminary data.</text>
</comment>
<accession>A0A1J4K7D6</accession>
<dbReference type="Proteomes" id="UP000179807">
    <property type="component" value="Unassembled WGS sequence"/>
</dbReference>
<evidence type="ECO:0000313" key="8">
    <source>
        <dbReference type="Proteomes" id="UP000179807"/>
    </source>
</evidence>
<feature type="transmembrane region" description="Helical" evidence="5">
    <location>
        <begin position="262"/>
        <end position="281"/>
    </location>
</feature>
<feature type="transmembrane region" description="Helical" evidence="5">
    <location>
        <begin position="231"/>
        <end position="250"/>
    </location>
</feature>
<feature type="transmembrane region" description="Helical" evidence="5">
    <location>
        <begin position="293"/>
        <end position="316"/>
    </location>
</feature>
<protein>
    <recommendedName>
        <fullName evidence="6">Wntless-like transmembrane domain-containing protein</fullName>
    </recommendedName>
</protein>
<dbReference type="EMBL" id="MLAK01000761">
    <property type="protein sequence ID" value="OHT05325.1"/>
    <property type="molecule type" value="Genomic_DNA"/>
</dbReference>
<keyword evidence="4 5" id="KW-0472">Membrane</keyword>
<dbReference type="RefSeq" id="XP_068358461.1">
    <property type="nucleotide sequence ID" value="XM_068505257.1"/>
</dbReference>
<dbReference type="PANTHER" id="PTHR31918:SF1">
    <property type="entry name" value="TRANSMEMBRANE PROTEIN 181"/>
    <property type="match status" value="1"/>
</dbReference>
<keyword evidence="3 5" id="KW-1133">Transmembrane helix</keyword>
<proteinExistence type="predicted"/>
<dbReference type="InterPro" id="IPR047843">
    <property type="entry name" value="WLS-like_TM"/>
</dbReference>
<dbReference type="VEuPathDB" id="TrichDB:TRFO_26956"/>
<evidence type="ECO:0000313" key="7">
    <source>
        <dbReference type="EMBL" id="OHT05325.1"/>
    </source>
</evidence>
<dbReference type="AlphaFoldDB" id="A0A1J4K7D6"/>
<gene>
    <name evidence="7" type="ORF">TRFO_26956</name>
</gene>
<feature type="transmembrane region" description="Helical" evidence="5">
    <location>
        <begin position="336"/>
        <end position="355"/>
    </location>
</feature>